<protein>
    <submittedName>
        <fullName evidence="1">Uncharacterized protein</fullName>
    </submittedName>
</protein>
<dbReference type="PATRIC" id="fig|749414.3.peg.6433"/>
<dbReference type="HOGENOM" id="CLU_3317455_0_0_11"/>
<dbReference type="EMBL" id="CP002047">
    <property type="protein sequence ID" value="ADI09361.1"/>
    <property type="molecule type" value="Genomic_DNA"/>
</dbReference>
<reference evidence="1 2" key="1">
    <citation type="journal article" date="2010" name="J. Bacteriol.">
        <title>Genome sequence of the milbemycin-producing bacterium Streptomyces bingchenggensis.</title>
        <authorList>
            <person name="Wang X.J."/>
            <person name="Yan Y.J."/>
            <person name="Zhang B."/>
            <person name="An J."/>
            <person name="Wang J.J."/>
            <person name="Tian J."/>
            <person name="Jiang L."/>
            <person name="Chen Y.H."/>
            <person name="Huang S.X."/>
            <person name="Yin M."/>
            <person name="Zhang J."/>
            <person name="Gao A.L."/>
            <person name="Liu C.X."/>
            <person name="Zhu Z.X."/>
            <person name="Xiang W.S."/>
        </authorList>
    </citation>
    <scope>NUCLEOTIDE SEQUENCE [LARGE SCALE GENOMIC DNA]</scope>
    <source>
        <strain evidence="1 2">BCW-1</strain>
    </source>
</reference>
<dbReference type="AlphaFoldDB" id="D7BS43"/>
<dbReference type="KEGG" id="sbh:SBI_06241"/>
<keyword evidence="2" id="KW-1185">Reference proteome</keyword>
<dbReference type="Proteomes" id="UP000000377">
    <property type="component" value="Chromosome"/>
</dbReference>
<evidence type="ECO:0000313" key="2">
    <source>
        <dbReference type="Proteomes" id="UP000000377"/>
    </source>
</evidence>
<organism evidence="1 2">
    <name type="scientific">Streptomyces bingchenggensis (strain BCW-1)</name>
    <dbReference type="NCBI Taxonomy" id="749414"/>
    <lineage>
        <taxon>Bacteria</taxon>
        <taxon>Bacillati</taxon>
        <taxon>Actinomycetota</taxon>
        <taxon>Actinomycetes</taxon>
        <taxon>Kitasatosporales</taxon>
        <taxon>Streptomycetaceae</taxon>
        <taxon>Streptomyces</taxon>
    </lineage>
</organism>
<accession>D7BS43</accession>
<proteinExistence type="predicted"/>
<gene>
    <name evidence="1" type="ordered locus">SBI_06241</name>
</gene>
<sequence>MRWVRRSESISPCSDPYGAPIAAYDVATALPETWRDVTA</sequence>
<evidence type="ECO:0000313" key="1">
    <source>
        <dbReference type="EMBL" id="ADI09361.1"/>
    </source>
</evidence>
<name>D7BS43_STRBB</name>